<protein>
    <submittedName>
        <fullName evidence="1">Uncharacterized protein</fullName>
    </submittedName>
</protein>
<feature type="non-terminal residue" evidence="1">
    <location>
        <position position="57"/>
    </location>
</feature>
<evidence type="ECO:0000313" key="1">
    <source>
        <dbReference type="EMBL" id="CDW48734.1"/>
    </source>
</evidence>
<name>A0A0K2VE31_LEPSM</name>
<dbReference type="AlphaFoldDB" id="A0A0K2VE31"/>
<organism evidence="1">
    <name type="scientific">Lepeophtheirus salmonis</name>
    <name type="common">Salmon louse</name>
    <name type="synonym">Caligus salmonis</name>
    <dbReference type="NCBI Taxonomy" id="72036"/>
    <lineage>
        <taxon>Eukaryota</taxon>
        <taxon>Metazoa</taxon>
        <taxon>Ecdysozoa</taxon>
        <taxon>Arthropoda</taxon>
        <taxon>Crustacea</taxon>
        <taxon>Multicrustacea</taxon>
        <taxon>Hexanauplia</taxon>
        <taxon>Copepoda</taxon>
        <taxon>Siphonostomatoida</taxon>
        <taxon>Caligidae</taxon>
        <taxon>Lepeophtheirus</taxon>
    </lineage>
</organism>
<proteinExistence type="predicted"/>
<sequence length="57" mass="6463">FERVTGLNDFAERKSPLPVCSKNTAFLSGQVLGRASFENHFEAQIFNRLSFLRVFVA</sequence>
<dbReference type="EMBL" id="HACA01031373">
    <property type="protein sequence ID" value="CDW48734.1"/>
    <property type="molecule type" value="Transcribed_RNA"/>
</dbReference>
<accession>A0A0K2VE31</accession>
<reference evidence="1" key="1">
    <citation type="submission" date="2014-05" db="EMBL/GenBank/DDBJ databases">
        <authorList>
            <person name="Chronopoulou M."/>
        </authorList>
    </citation>
    <scope>NUCLEOTIDE SEQUENCE</scope>
    <source>
        <tissue evidence="1">Whole organism</tissue>
    </source>
</reference>
<feature type="non-terminal residue" evidence="1">
    <location>
        <position position="1"/>
    </location>
</feature>